<feature type="transmembrane region" description="Helical" evidence="2">
    <location>
        <begin position="458"/>
        <end position="479"/>
    </location>
</feature>
<dbReference type="AlphaFoldDB" id="A0A1A9M8I9"/>
<comment type="caution">
    <text evidence="3">The sequence shown here is derived from an EMBL/GenBank/DDBJ whole genome shotgun (WGS) entry which is preliminary data.</text>
</comment>
<dbReference type="STRING" id="1843580.A7D17_21020"/>
<dbReference type="Proteomes" id="UP000077659">
    <property type="component" value="Unassembled WGS sequence"/>
</dbReference>
<evidence type="ECO:0008006" key="5">
    <source>
        <dbReference type="Google" id="ProtNLM"/>
    </source>
</evidence>
<evidence type="ECO:0000313" key="3">
    <source>
        <dbReference type="EMBL" id="OAG66548.1"/>
    </source>
</evidence>
<keyword evidence="2" id="KW-0472">Membrane</keyword>
<evidence type="ECO:0000256" key="2">
    <source>
        <dbReference type="SAM" id="Phobius"/>
    </source>
</evidence>
<name>A0A1A9M8I9_9XANT</name>
<proteinExistence type="predicted"/>
<sequence length="594" mass="64735">MPVSWAVEALGLTHDADARAIKRAYAVRLKTTRPDDDPAAFQQLHETYQAALAWAAAITRSHAEASAEEVDAGRPVGVNAGVASLTEEVRTRRQPWAEAIEGTAEDIDAHMPEAAHAGAAPPAEEARSRRQPRAEVIQDPILKAELARWQDNAYVQDGVTRILAAADSLSAADFSAWLRALPETWSLELRPRIGYAIASRIAHDGVALSDATFDAFIACFSDDEDSDLGHALWAGRVMAIVLGQSPDFLAHWMEHRVTVLPDEERGAIGTLVLRALRERQATLQLKAIDALSRALCWSQLDHNRHDRAWLHDARKVAQVQGRSRRRLAALSPGGDAAVLAQELEASHWRHMTPQWAAALRARVVGPPSWRACLLSALLPMRPAWMYRFCGIINHWFPDGLPTALQPQHVRFWKQLGNRRRPHGWQLAVGIGRGLAVAVLLAVGATLMLPIAGIAASAWVFPTLGAGLMIWSALVMVQMAARWQACTAFSSEGKRVAHRWAIPVTSAVILAVMRSGASGAASSAALAYIAIFRLTGRMDPDSRSAVMPMLTFVGLGTPILMVTQAGAWFGTVFALLLWVVSLIQDAQHRRLQGGQ</sequence>
<protein>
    <recommendedName>
        <fullName evidence="5">Molecular chaperone DnaJ</fullName>
    </recommendedName>
</protein>
<reference evidence="3 4" key="1">
    <citation type="submission" date="2016-05" db="EMBL/GenBank/DDBJ databases">
        <title>Pathogenic, phenotypic and molecular characterisation of Xanthomonas nasturtii sp. nov. and Xanthomonas floridensis sp. nov., new species of Xanthomonas associated with watercress production in Florida.</title>
        <authorList>
            <person name="Vicente J.G."/>
            <person name="Rothwell S."/>
            <person name="Holub E.B."/>
            <person name="Studholme D.J."/>
        </authorList>
    </citation>
    <scope>NUCLEOTIDE SEQUENCE [LARGE SCALE GENOMIC DNA]</scope>
    <source>
        <strain evidence="3 4">WHRI 8848</strain>
    </source>
</reference>
<feature type="transmembrane region" description="Helical" evidence="2">
    <location>
        <begin position="566"/>
        <end position="582"/>
    </location>
</feature>
<accession>A0A1A9M8I9</accession>
<gene>
    <name evidence="3" type="ORF">A7D17_21020</name>
</gene>
<feature type="transmembrane region" description="Helical" evidence="2">
    <location>
        <begin position="424"/>
        <end position="446"/>
    </location>
</feature>
<feature type="transmembrane region" description="Helical" evidence="2">
    <location>
        <begin position="543"/>
        <end position="560"/>
    </location>
</feature>
<evidence type="ECO:0000256" key="1">
    <source>
        <dbReference type="SAM" id="MobiDB-lite"/>
    </source>
</evidence>
<dbReference type="EMBL" id="LXNG01000027">
    <property type="protein sequence ID" value="OAG66548.1"/>
    <property type="molecule type" value="Genomic_DNA"/>
</dbReference>
<organism evidence="3 4">
    <name type="scientific">Xanthomonas floridensis</name>
    <dbReference type="NCBI Taxonomy" id="1843580"/>
    <lineage>
        <taxon>Bacteria</taxon>
        <taxon>Pseudomonadati</taxon>
        <taxon>Pseudomonadota</taxon>
        <taxon>Gammaproteobacteria</taxon>
        <taxon>Lysobacterales</taxon>
        <taxon>Lysobacteraceae</taxon>
        <taxon>Xanthomonas</taxon>
    </lineage>
</organism>
<keyword evidence="2" id="KW-1133">Transmembrane helix</keyword>
<feature type="transmembrane region" description="Helical" evidence="2">
    <location>
        <begin position="499"/>
        <end position="531"/>
    </location>
</feature>
<evidence type="ECO:0000313" key="4">
    <source>
        <dbReference type="Proteomes" id="UP000077659"/>
    </source>
</evidence>
<keyword evidence="2" id="KW-0812">Transmembrane</keyword>
<feature type="region of interest" description="Disordered" evidence="1">
    <location>
        <begin position="115"/>
        <end position="134"/>
    </location>
</feature>